<protein>
    <submittedName>
        <fullName evidence="1">Uncharacterized protein</fullName>
    </submittedName>
</protein>
<accession>A0A8S5MZM6</accession>
<reference evidence="1" key="1">
    <citation type="journal article" date="2021" name="Proc. Natl. Acad. Sci. U.S.A.">
        <title>A Catalog of Tens of Thousands of Viruses from Human Metagenomes Reveals Hidden Associations with Chronic Diseases.</title>
        <authorList>
            <person name="Tisza M.J."/>
            <person name="Buck C.B."/>
        </authorList>
    </citation>
    <scope>NUCLEOTIDE SEQUENCE</scope>
    <source>
        <strain evidence="1">Ct43U4</strain>
    </source>
</reference>
<organism evidence="1">
    <name type="scientific">Siphoviridae sp. ct43U4</name>
    <dbReference type="NCBI Taxonomy" id="2826285"/>
    <lineage>
        <taxon>Viruses</taxon>
        <taxon>Duplodnaviria</taxon>
        <taxon>Heunggongvirae</taxon>
        <taxon>Uroviricota</taxon>
        <taxon>Caudoviricetes</taxon>
    </lineage>
</organism>
<name>A0A8S5MZM6_9CAUD</name>
<sequence>MRMCYVDYVESDIHDDTEEFSIVETHKSSVYLGLNNSLNTFYRYKKELVERITKRRYAEPRATLNSLSYIYKTSDFGAMLFRYKLLDSINKKQYEIIIRKEDKTK</sequence>
<evidence type="ECO:0000313" key="1">
    <source>
        <dbReference type="EMBL" id="DAD87861.1"/>
    </source>
</evidence>
<proteinExistence type="predicted"/>
<dbReference type="EMBL" id="BK015029">
    <property type="protein sequence ID" value="DAD87861.1"/>
    <property type="molecule type" value="Genomic_DNA"/>
</dbReference>